<evidence type="ECO:0000259" key="6">
    <source>
        <dbReference type="PROSITE" id="PS50072"/>
    </source>
</evidence>
<protein>
    <recommendedName>
        <fullName evidence="1">peptidylprolyl isomerase</fullName>
        <ecNumber evidence="1">5.2.1.8</ecNumber>
    </recommendedName>
</protein>
<dbReference type="Pfam" id="PF00160">
    <property type="entry name" value="Pro_isomerase"/>
    <property type="match status" value="1"/>
</dbReference>
<feature type="compositionally biased region" description="Low complexity" evidence="4">
    <location>
        <begin position="273"/>
        <end position="290"/>
    </location>
</feature>
<comment type="caution">
    <text evidence="7">The sequence shown here is derived from an EMBL/GenBank/DDBJ whole genome shotgun (WGS) entry which is preliminary data.</text>
</comment>
<dbReference type="EC" id="5.2.1.8" evidence="1"/>
<feature type="domain" description="PPIase cyclophilin-type" evidence="6">
    <location>
        <begin position="78"/>
        <end position="240"/>
    </location>
</feature>
<evidence type="ECO:0000313" key="8">
    <source>
        <dbReference type="Proteomes" id="UP000317691"/>
    </source>
</evidence>
<gene>
    <name evidence="7" type="ORF">E6K79_04080</name>
</gene>
<dbReference type="AlphaFoldDB" id="A0A538TQY9"/>
<proteinExistence type="predicted"/>
<dbReference type="InterPro" id="IPR020892">
    <property type="entry name" value="Cyclophilin-type_PPIase_CS"/>
</dbReference>
<feature type="compositionally biased region" description="Basic and acidic residues" evidence="4">
    <location>
        <begin position="66"/>
        <end position="76"/>
    </location>
</feature>
<dbReference type="PANTHER" id="PTHR45625:SF4">
    <property type="entry name" value="PEPTIDYLPROLYL ISOMERASE DOMAIN AND WD REPEAT-CONTAINING PROTEIN 1"/>
    <property type="match status" value="1"/>
</dbReference>
<name>A0A538TQY9_UNCEI</name>
<organism evidence="7 8">
    <name type="scientific">Eiseniibacteriota bacterium</name>
    <dbReference type="NCBI Taxonomy" id="2212470"/>
    <lineage>
        <taxon>Bacteria</taxon>
        <taxon>Candidatus Eiseniibacteriota</taxon>
    </lineage>
</organism>
<dbReference type="GO" id="GO:0003755">
    <property type="term" value="F:peptidyl-prolyl cis-trans isomerase activity"/>
    <property type="evidence" value="ECO:0007669"/>
    <property type="project" value="UniProtKB-KW"/>
</dbReference>
<evidence type="ECO:0000256" key="1">
    <source>
        <dbReference type="ARBA" id="ARBA00013194"/>
    </source>
</evidence>
<evidence type="ECO:0000256" key="4">
    <source>
        <dbReference type="SAM" id="MobiDB-lite"/>
    </source>
</evidence>
<dbReference type="Gene3D" id="2.40.100.10">
    <property type="entry name" value="Cyclophilin-like"/>
    <property type="match status" value="1"/>
</dbReference>
<keyword evidence="3 7" id="KW-0413">Isomerase</keyword>
<evidence type="ECO:0000256" key="3">
    <source>
        <dbReference type="ARBA" id="ARBA00023235"/>
    </source>
</evidence>
<feature type="compositionally biased region" description="Basic and acidic residues" evidence="4">
    <location>
        <begin position="291"/>
        <end position="301"/>
    </location>
</feature>
<dbReference type="PRINTS" id="PR00153">
    <property type="entry name" value="CSAPPISMRASE"/>
</dbReference>
<sequence length="324" mass="33169">MLHAPVRTLGLAITAACLLTVSTARADDPAGAAAATPAKEAAPKAAAAKEATPKAAPAKGTAPKEAAVKEAAPKTADEVAVLETTKGRMVIEFWDKDAPQTVANFKKLARQGYFDGTGFHRIIKNFMVQGGDPKSKNPKAPDLGTGDPGYKIKDEFNAHKHVPGVISMANSGTPNSAGSQFFLMHGAAPFLDGKYTAFGHLIDGMTVLNDIANTPVGPNPMMGGEQSKPLEWTTLKSVKIMARSAALSKATAAAPAAKVKIPAAGSGISGMNKKAASTKPAEKAAAPAKAGESKEGEKTGEAAETAKSTEKETAPADSAQGKTQ</sequence>
<dbReference type="PANTHER" id="PTHR45625">
    <property type="entry name" value="PEPTIDYL-PROLYL CIS-TRANS ISOMERASE-RELATED"/>
    <property type="match status" value="1"/>
</dbReference>
<accession>A0A538TQY9</accession>
<dbReference type="Proteomes" id="UP000317691">
    <property type="component" value="Unassembled WGS sequence"/>
</dbReference>
<dbReference type="SUPFAM" id="SSF50891">
    <property type="entry name" value="Cyclophilin-like"/>
    <property type="match status" value="1"/>
</dbReference>
<evidence type="ECO:0000256" key="2">
    <source>
        <dbReference type="ARBA" id="ARBA00023110"/>
    </source>
</evidence>
<reference evidence="7 8" key="1">
    <citation type="journal article" date="2019" name="Nat. Microbiol.">
        <title>Mediterranean grassland soil C-N compound turnover is dependent on rainfall and depth, and is mediated by genomically divergent microorganisms.</title>
        <authorList>
            <person name="Diamond S."/>
            <person name="Andeer P.F."/>
            <person name="Li Z."/>
            <person name="Crits-Christoph A."/>
            <person name="Burstein D."/>
            <person name="Anantharaman K."/>
            <person name="Lane K.R."/>
            <person name="Thomas B.C."/>
            <person name="Pan C."/>
            <person name="Northen T.R."/>
            <person name="Banfield J.F."/>
        </authorList>
    </citation>
    <scope>NUCLEOTIDE SEQUENCE [LARGE SCALE GENOMIC DNA]</scope>
    <source>
        <strain evidence="7">WS_9</strain>
    </source>
</reference>
<evidence type="ECO:0000256" key="5">
    <source>
        <dbReference type="SAM" id="SignalP"/>
    </source>
</evidence>
<feature type="chain" id="PRO_5022149233" description="peptidylprolyl isomerase" evidence="5">
    <location>
        <begin position="27"/>
        <end position="324"/>
    </location>
</feature>
<keyword evidence="5" id="KW-0732">Signal</keyword>
<feature type="region of interest" description="Disordered" evidence="4">
    <location>
        <begin position="34"/>
        <end position="76"/>
    </location>
</feature>
<dbReference type="InterPro" id="IPR002130">
    <property type="entry name" value="Cyclophilin-type_PPIase_dom"/>
</dbReference>
<keyword evidence="2" id="KW-0697">Rotamase</keyword>
<feature type="compositionally biased region" description="Low complexity" evidence="4">
    <location>
        <begin position="34"/>
        <end position="65"/>
    </location>
</feature>
<dbReference type="InterPro" id="IPR044666">
    <property type="entry name" value="Cyclophilin_A-like"/>
</dbReference>
<feature type="signal peptide" evidence="5">
    <location>
        <begin position="1"/>
        <end position="26"/>
    </location>
</feature>
<evidence type="ECO:0000313" key="7">
    <source>
        <dbReference type="EMBL" id="TMQ66046.1"/>
    </source>
</evidence>
<dbReference type="CDD" id="cd00317">
    <property type="entry name" value="cyclophilin"/>
    <property type="match status" value="1"/>
</dbReference>
<feature type="region of interest" description="Disordered" evidence="4">
    <location>
        <begin position="264"/>
        <end position="324"/>
    </location>
</feature>
<dbReference type="GO" id="GO:0006457">
    <property type="term" value="P:protein folding"/>
    <property type="evidence" value="ECO:0007669"/>
    <property type="project" value="InterPro"/>
</dbReference>
<dbReference type="PROSITE" id="PS00170">
    <property type="entry name" value="CSA_PPIASE_1"/>
    <property type="match status" value="1"/>
</dbReference>
<dbReference type="EMBL" id="VBOZ01000010">
    <property type="protein sequence ID" value="TMQ66046.1"/>
    <property type="molecule type" value="Genomic_DNA"/>
</dbReference>
<dbReference type="PROSITE" id="PS50072">
    <property type="entry name" value="CSA_PPIASE_2"/>
    <property type="match status" value="1"/>
</dbReference>
<dbReference type="InterPro" id="IPR029000">
    <property type="entry name" value="Cyclophilin-like_dom_sf"/>
</dbReference>